<sequence length="317" mass="37242">MLKEKAMRLKSRSKENTDIKDQENVTQNSNKVVASDITPLGKKIRSFSMLKKHKSIKKQPKLSKSSPDLANLNINLELDDKSNIKKIHKSTNDFFQKDRWQNSNSFIRKLYDTYKDESTKSKRVEKTNQILNNPPKNEHQLISEKDELHQTILKLETGKEDGKKKSHSNVQNITKTIKNNHKNQKKERVEKNESKINEKENNEPNEKEQIDDDYECRCSSISFVINSPLSTLSKNYKMYNCFYDGYTYDRNNCLCKCGHKKGRKYLQKKIYGIRTEQSASFAYPMHAYQRFVDVKFDEKDINQYNDNSKMKAESNII</sequence>
<evidence type="ECO:0000313" key="3">
    <source>
        <dbReference type="Proteomes" id="UP000245699"/>
    </source>
</evidence>
<protein>
    <submittedName>
        <fullName evidence="2">Uncharacterized protein</fullName>
    </submittedName>
</protein>
<accession>A0A2T9XXL4</accession>
<feature type="compositionally biased region" description="Basic and acidic residues" evidence="1">
    <location>
        <begin position="186"/>
        <end position="208"/>
    </location>
</feature>
<organism evidence="2 3">
    <name type="scientific">Furculomyces boomerangus</name>
    <dbReference type="NCBI Taxonomy" id="61424"/>
    <lineage>
        <taxon>Eukaryota</taxon>
        <taxon>Fungi</taxon>
        <taxon>Fungi incertae sedis</taxon>
        <taxon>Zoopagomycota</taxon>
        <taxon>Kickxellomycotina</taxon>
        <taxon>Harpellomycetes</taxon>
        <taxon>Harpellales</taxon>
        <taxon>Harpellaceae</taxon>
        <taxon>Furculomyces</taxon>
    </lineage>
</organism>
<feature type="compositionally biased region" description="Basic and acidic residues" evidence="1">
    <location>
        <begin position="1"/>
        <end position="23"/>
    </location>
</feature>
<dbReference type="AlphaFoldDB" id="A0A2T9XXL4"/>
<dbReference type="EMBL" id="MBFT01001221">
    <property type="protein sequence ID" value="PVU84836.1"/>
    <property type="molecule type" value="Genomic_DNA"/>
</dbReference>
<gene>
    <name evidence="2" type="ORF">BB559_007354</name>
</gene>
<comment type="caution">
    <text evidence="2">The sequence shown here is derived from an EMBL/GenBank/DDBJ whole genome shotgun (WGS) entry which is preliminary data.</text>
</comment>
<reference evidence="2 3" key="1">
    <citation type="journal article" date="2018" name="MBio">
        <title>Comparative Genomics Reveals the Core Gene Toolbox for the Fungus-Insect Symbiosis.</title>
        <authorList>
            <person name="Wang Y."/>
            <person name="Stata M."/>
            <person name="Wang W."/>
            <person name="Stajich J.E."/>
            <person name="White M.M."/>
            <person name="Moncalvo J.M."/>
        </authorList>
    </citation>
    <scope>NUCLEOTIDE SEQUENCE [LARGE SCALE GENOMIC DNA]</scope>
    <source>
        <strain evidence="2 3">AUS-77-4</strain>
    </source>
</reference>
<feature type="region of interest" description="Disordered" evidence="1">
    <location>
        <begin position="1"/>
        <end position="27"/>
    </location>
</feature>
<proteinExistence type="predicted"/>
<keyword evidence="3" id="KW-1185">Reference proteome</keyword>
<dbReference type="Proteomes" id="UP000245699">
    <property type="component" value="Unassembled WGS sequence"/>
</dbReference>
<feature type="region of interest" description="Disordered" evidence="1">
    <location>
        <begin position="158"/>
        <end position="209"/>
    </location>
</feature>
<name>A0A2T9XXL4_9FUNG</name>
<evidence type="ECO:0000313" key="2">
    <source>
        <dbReference type="EMBL" id="PVU84836.1"/>
    </source>
</evidence>
<evidence type="ECO:0000256" key="1">
    <source>
        <dbReference type="SAM" id="MobiDB-lite"/>
    </source>
</evidence>